<dbReference type="AlphaFoldDB" id="A0A261RNU1"/>
<dbReference type="InterPro" id="IPR037479">
    <property type="entry name" value="Tauto_MSAD"/>
</dbReference>
<dbReference type="OrthoDB" id="9804765at2"/>
<dbReference type="RefSeq" id="WP_094845447.1">
    <property type="nucleotide sequence ID" value="NZ_NEVJ01000001.1"/>
</dbReference>
<dbReference type="EMBL" id="NEVJ01000001">
    <property type="protein sequence ID" value="OZI26342.1"/>
    <property type="molecule type" value="Genomic_DNA"/>
</dbReference>
<proteinExistence type="predicted"/>
<dbReference type="PANTHER" id="PTHR38460:SF1">
    <property type="entry name" value="TAUTOMERASE YOLI-RELATED"/>
    <property type="match status" value="1"/>
</dbReference>
<organism evidence="1 2">
    <name type="scientific">Bordetella genomosp. 9</name>
    <dbReference type="NCBI Taxonomy" id="1416803"/>
    <lineage>
        <taxon>Bacteria</taxon>
        <taxon>Pseudomonadati</taxon>
        <taxon>Pseudomonadota</taxon>
        <taxon>Betaproteobacteria</taxon>
        <taxon>Burkholderiales</taxon>
        <taxon>Alcaligenaceae</taxon>
        <taxon>Bordetella</taxon>
    </lineage>
</organism>
<keyword evidence="2" id="KW-1185">Reference proteome</keyword>
<gene>
    <name evidence="1" type="ORF">CAL26_03145</name>
</gene>
<accession>A0A261RNU1</accession>
<sequence length="133" mass="14768">MPVFHAHVPKGRYTRDRKMAIGNALNQSLVQGLGIPEGDRFIVISEHGDDELFIHPTFMDMARTEGAMIIEVLIGAHRPISDKRKLMAAMTRLLEADAAVSPDDVFIAFVPVPNENFSFGRGIAQLAEIDPKW</sequence>
<dbReference type="PANTHER" id="PTHR38460">
    <property type="entry name" value="TAUTOMERASE YOLI-RELATED"/>
    <property type="match status" value="1"/>
</dbReference>
<dbReference type="Proteomes" id="UP000216857">
    <property type="component" value="Unassembled WGS sequence"/>
</dbReference>
<evidence type="ECO:0000313" key="2">
    <source>
        <dbReference type="Proteomes" id="UP000216857"/>
    </source>
</evidence>
<dbReference type="Pfam" id="PF14552">
    <property type="entry name" value="Tautomerase_2"/>
    <property type="match status" value="1"/>
</dbReference>
<dbReference type="Gene3D" id="3.30.429.10">
    <property type="entry name" value="Macrophage Migration Inhibitory Factor"/>
    <property type="match status" value="1"/>
</dbReference>
<dbReference type="SUPFAM" id="SSF55331">
    <property type="entry name" value="Tautomerase/MIF"/>
    <property type="match status" value="1"/>
</dbReference>
<dbReference type="InterPro" id="IPR014347">
    <property type="entry name" value="Tautomerase/MIF_sf"/>
</dbReference>
<evidence type="ECO:0000313" key="1">
    <source>
        <dbReference type="EMBL" id="OZI26342.1"/>
    </source>
</evidence>
<reference evidence="1" key="1">
    <citation type="submission" date="2017-05" db="EMBL/GenBank/DDBJ databases">
        <title>Complete and WGS of Bordetella genogroups.</title>
        <authorList>
            <person name="Spilker T."/>
            <person name="Lipuma J."/>
        </authorList>
    </citation>
    <scope>NUCLEOTIDE SEQUENCE</scope>
    <source>
        <strain evidence="1">AU21707</strain>
    </source>
</reference>
<protein>
    <submittedName>
        <fullName evidence="1">Tautomerase family protein</fullName>
    </submittedName>
</protein>
<name>A0A261RNU1_9BORD</name>
<comment type="caution">
    <text evidence="1">The sequence shown here is derived from an EMBL/GenBank/DDBJ whole genome shotgun (WGS) entry which is preliminary data.</text>
</comment>